<dbReference type="Gene3D" id="2.60.120.200">
    <property type="match status" value="1"/>
</dbReference>
<evidence type="ECO:0000256" key="1">
    <source>
        <dbReference type="SAM" id="SignalP"/>
    </source>
</evidence>
<dbReference type="Proteomes" id="UP000198211">
    <property type="component" value="Unassembled WGS sequence"/>
</dbReference>
<protein>
    <submittedName>
        <fullName evidence="2">Transmembrane protein</fullName>
    </submittedName>
</protein>
<keyword evidence="2" id="KW-0472">Membrane</keyword>
<comment type="caution">
    <text evidence="2">The sequence shown here is derived from an EMBL/GenBank/DDBJ whole genome shotgun (WGS) entry which is preliminary data.</text>
</comment>
<name>A0A225WUW3_9STRA</name>
<keyword evidence="3" id="KW-1185">Reference proteome</keyword>
<dbReference type="SUPFAM" id="SSF49899">
    <property type="entry name" value="Concanavalin A-like lectins/glucanases"/>
    <property type="match status" value="1"/>
</dbReference>
<proteinExistence type="predicted"/>
<reference evidence="3" key="1">
    <citation type="submission" date="2017-03" db="EMBL/GenBank/DDBJ databases">
        <title>Phytopthora megakarya and P. palmivora, two closely related causual agents of cacao black pod achieved similar genome size and gene model numbers by different mechanisms.</title>
        <authorList>
            <person name="Ali S."/>
            <person name="Shao J."/>
            <person name="Larry D.J."/>
            <person name="Kronmiller B."/>
            <person name="Shen D."/>
            <person name="Strem M.D."/>
            <person name="Melnick R.L."/>
            <person name="Guiltinan M.J."/>
            <person name="Tyler B.M."/>
            <person name="Meinhardt L.W."/>
            <person name="Bailey B.A."/>
        </authorList>
    </citation>
    <scope>NUCLEOTIDE SEQUENCE [LARGE SCALE GENOMIC DNA]</scope>
    <source>
        <strain evidence="3">zdho120</strain>
    </source>
</reference>
<sequence>MTYNFLKWCCALVFPLLTSAVDLTLEEVAEWNETFDWARAETDATVQIVGNGVQDTEGNLYFAGSKSLNVSNVDLLNIFVARINANGSIGWTHEWGTDKADAATSITIVNETNATTGATMEYLYVPGYTWGYLDEGGHALNGFGQYGGRDVVLAKISLDGDKLWMRQFGTTANDFAYGVSLDGSFNTLLLSGGCSTNQVDQTVEVEVAQVLETRTHAGMLFDYEPQIMDPKARSSAHHADYDFAVSLSFGGDILDYAMDGGVTLTPRRRRIREGSLVAEYAVVLNRQPLAGVVVVAQDLRLLDPSGKPVQQLRFLTSQSVVFTPANWNREQFVRLTAVDDALAEGRHYAVVTHSVTSTDPNFDGSDTPFLAGRNVTVQIDDNDLAGISLARQHVFVAEGGGNDSYDIVLTSQPWHPVKVVIVPLHANQTAVASQVSSTPSVAGTAELVFLPENWNIPQRVVVSAMDDVVSEVEYGGLYNGGSLLHYTESKDMRYHTRRPQCFDVPNCDPSNSSACLFSNAELNAGQTSVRFCDITNGCAFAQGNGACISNVVSNNGKIPARFGNPPIDPGRMDDAMVDLTYADLITIRTAQESDSNLTVLSNVLAAQNNSALEFTPPPPALRGYVLSFLGLMNVEQARKMSANPKNVLHTICAGLVRLETMRWAFEEWPSGYVNRVLEAIFEMFPQSYSLERHSWNCGMANFLPDSTIDVSIWDNDPGVTLSIASLDVTEGDTTGATYNVVLNAPPSIGGKAKFINSTDKMVSSAYCANKQSDACGFWGGNFSTLAAAIYDQSVWNTSNASPPNVSIAIIGNSQLAISPSLLTFTATDWFVPQSVLVQAVDDSVAELNESYTISHRLQNSPYGYINTTAFWFEGTIAPATIWNTVCGIAIPYNVVPTVLNSPDHSQINVFVRDNDVAKIDVVVNQPNHKLATKEAIDTMDWVGDYVTVLAFHDITMTTTTGQISQSVLQNILVFGANMKTFMKFHLPRLHDGDTSLTYSGAMLVLHQTPYKIFNVSDSSAGNDTSTGEVSFTKEYTLNVTAVDNAWTKASLLNGTRTPQPLTFLTNGASIQIPATVEKSRSIEVDISPLLKQLLPTRLSVVSLMIQVISEGETTASIATTQLCSSVFERKLRPLLSLFYQFPNILSGLVATQSSTAISAVTTNPLVASLATNGANYDASINSTVDVATTISEKEPWWEVELPQLTKVGTLVIFVPASFVKTSDTDPITFVVIASLKPFNSRALSLNDALMYGCPSACPKVESLPGRKRILLWEIQAGAVAVRIYREGTGVLQLSQVQAFDAFILVTPTSNGAGIRSRLKSDWGPGTELLQSWRLLQTVRRSEDENVAIGMATRQSTTSPSNALSCLAVDGLKHTNWDPLIIRDEGDTTMVAGSTRTDVETNSWWEVDLGTTKPVRSVVLYPYVGTHYDELCALQPATYPAWSGDLHDYSRYDPLLQLKAPFIQQFDVLLSDQPLTNSDGSASGASTTTRMTLSYSCVNYTHSISWDNVFSAARFVTVKKRGLGALMLNEVEVLRWNPATMSRYLLLDLFGAGEKPLAIASVQVFPPSDVTLADAASLTVAKPLTYKIHSVSSQLENTGAGSANALLKTKDNTLCYIANTSSYHEWVVLEFDVPVEIGLVDVNTNVSQCSPTNVASVTEFSIASHGSVLNGIRSDTASQALDTENLSTVCKLNATGIIVMPSSHCKSYVCTQEACQIPLRVRNAAGQSLILSDFVDIAVLGKSELLPVHRLPLSVNENRVLLLRDNPVVVWPFDDTPKVLVSNDKSGASWGGYSRATGAFQLKTTSASVDLNVDDTLEGTFFSATTTTQSVMSSFSLEFWFDFNEEFLYTAGNNPAACAVNMYGMDANGNQVTFGSVGISRATGLFYFTMTNPTDFTICRADLENDASILPFPETWHQVVATYDPMSSSISLSICVSGEQQIVNCYTSTTLCNMALLSLSQKIFRFGAPDSVVDGFEGSIARVSWFVRALTTTEILDHYHDFLDGMSTAATAAHNTYSIELSAKPLQPVTVKMDSENACYRSNLCNVSTIPTVLVFTAENWNLPQLVHVLATDDQLYEGLHYADIFHVASSPPSHQLTSTVSTLSVNSATAGENLLDDMDMSVTAFYRDFVFYKILEPNEQLARQDVLVGMQMNWTLQTVQDIVVPSNAYANPITVSPVLVTITDLTVPGIEFSTASLSVSEDGKANDYQVVLLSEPTEDVRVTLYIASDCYRACKTKSLCPSHSVKLSDGTFATAQNTSSWSCGDNTESMSTSTLLCNITLSPDVLIFTASDWSLPKTVRVLAVDDYLDEADIHIAIVHSTSASLDPVYNDIVLPDIVVAIADNDNTNMTYSTKLVSLSEKGLGASLLSYPREEYYTLQLLTEPYANVTIAMSNEANKLCYRVCGYPSDLGSCGLPRQQSVSMVQLRSNSTREIHQIALSMSKITEVQRIVTYANHVDQVILLAVSGGFGLEIQSIVFTFNDAFKRRFPSADAITSTASYGSTFTISNGAGSWTSALDVFSTALQLQTAINGLFPGRNSAVNVTRDVQYAVSTLTWNITFLTFVRSNGTFPLLSVAGNDAIQGGMTCQRTRASSTPTGTFTLRYGEATFPVPILPTAAALQSTLTSQTGIYTAAVLRRLLNNGGYGFEYVITFVRMDTFSSLVVNSTAGVKLSVDSTSQVSILVNETQSPVLIGGAFVIDYYTPLNITTFLWIRRLKCQF</sequence>
<accession>A0A225WUW3</accession>
<dbReference type="InterPro" id="IPR008979">
    <property type="entry name" value="Galactose-bd-like_sf"/>
</dbReference>
<dbReference type="Gene3D" id="2.60.120.260">
    <property type="entry name" value="Galactose-binding domain-like"/>
    <property type="match status" value="2"/>
</dbReference>
<keyword evidence="2" id="KW-0812">Transmembrane</keyword>
<feature type="signal peptide" evidence="1">
    <location>
        <begin position="1"/>
        <end position="20"/>
    </location>
</feature>
<dbReference type="PANTHER" id="PTHR15332">
    <property type="entry name" value="PROPROTEIN CONVERTASE SUBTILISIN_KEXIN TYPE 5-LIKE"/>
    <property type="match status" value="1"/>
</dbReference>
<feature type="chain" id="PRO_5013189086" evidence="1">
    <location>
        <begin position="21"/>
        <end position="2720"/>
    </location>
</feature>
<gene>
    <name evidence="2" type="ORF">PHMEG_0004035</name>
</gene>
<dbReference type="OrthoDB" id="167314at2759"/>
<evidence type="ECO:0000313" key="3">
    <source>
        <dbReference type="Proteomes" id="UP000198211"/>
    </source>
</evidence>
<dbReference type="InterPro" id="IPR013320">
    <property type="entry name" value="ConA-like_dom_sf"/>
</dbReference>
<dbReference type="SUPFAM" id="SSF49785">
    <property type="entry name" value="Galactose-binding domain-like"/>
    <property type="match status" value="1"/>
</dbReference>
<dbReference type="STRING" id="4795.A0A225WUW3"/>
<dbReference type="PANTHER" id="PTHR15332:SF175">
    <property type="entry name" value="PROPROTEIN CONVERTASE SUBTILISIN_KEXIN TYPE 5-LIKE"/>
    <property type="match status" value="1"/>
</dbReference>
<dbReference type="EMBL" id="NBNE01000227">
    <property type="protein sequence ID" value="OWZ21423.1"/>
    <property type="molecule type" value="Genomic_DNA"/>
</dbReference>
<keyword evidence="1" id="KW-0732">Signal</keyword>
<feature type="non-terminal residue" evidence="2">
    <location>
        <position position="1"/>
    </location>
</feature>
<evidence type="ECO:0000313" key="2">
    <source>
        <dbReference type="EMBL" id="OWZ21423.1"/>
    </source>
</evidence>
<organism evidence="2 3">
    <name type="scientific">Phytophthora megakarya</name>
    <dbReference type="NCBI Taxonomy" id="4795"/>
    <lineage>
        <taxon>Eukaryota</taxon>
        <taxon>Sar</taxon>
        <taxon>Stramenopiles</taxon>
        <taxon>Oomycota</taxon>
        <taxon>Peronosporomycetes</taxon>
        <taxon>Peronosporales</taxon>
        <taxon>Peronosporaceae</taxon>
        <taxon>Phytophthora</taxon>
    </lineage>
</organism>